<dbReference type="OrthoDB" id="10327367at2759"/>
<evidence type="ECO:0000313" key="4">
    <source>
        <dbReference type="Proteomes" id="UP000321518"/>
    </source>
</evidence>
<gene>
    <name evidence="3" type="ORF">Rt10032_c13g4963</name>
</gene>
<organism evidence="3 4">
    <name type="scientific">Rhodotorula toruloides</name>
    <name type="common">Yeast</name>
    <name type="synonym">Rhodosporidium toruloides</name>
    <dbReference type="NCBI Taxonomy" id="5286"/>
    <lineage>
        <taxon>Eukaryota</taxon>
        <taxon>Fungi</taxon>
        <taxon>Dikarya</taxon>
        <taxon>Basidiomycota</taxon>
        <taxon>Pucciniomycotina</taxon>
        <taxon>Microbotryomycetes</taxon>
        <taxon>Sporidiobolales</taxon>
        <taxon>Sporidiobolaceae</taxon>
        <taxon>Rhodotorula</taxon>
    </lineage>
</organism>
<reference evidence="3 4" key="1">
    <citation type="submission" date="2019-07" db="EMBL/GenBank/DDBJ databases">
        <title>Rhodotorula toruloides NBRC10032 genome sequencing.</title>
        <authorList>
            <person name="Shida Y."/>
            <person name="Takaku H."/>
            <person name="Ogasawara W."/>
            <person name="Mori K."/>
        </authorList>
    </citation>
    <scope>NUCLEOTIDE SEQUENCE [LARGE SCALE GENOMIC DNA]</scope>
    <source>
        <strain evidence="3 4">NBRC10032</strain>
    </source>
</reference>
<sequence>MGRPFRPRANPQPRRSPYHTDEESDAPTHSGGEDEHGVPPSTSNVRRSALRSSSTTRSSSRPKMVRVGTDGESELARARARIPGSMSRRAIQEEVEDIKRRIASLESAIKIRERKIIELDPPEKDPEGVIRAQWRRMMPNLAVGHAFLPRKENGDIHKSYLALLEYHPRHPEWVSMQRRNHDAWDWMRVDAARLERKYLGVGSEEGHLLMDKFFGLVFAIEAKEREIHVLQARLDELVGAGHIQAEEHDPLPYYSESDGDFRPTIERPSTPGLTKEQRRLTRGFRGHGRIAADHFREAFRRRHRTDNTDTDTEDDEPAASSSRAEHELGRMGYRAARRYSFSREAF</sequence>
<dbReference type="EMBL" id="BJWK01000013">
    <property type="protein sequence ID" value="GEM10946.1"/>
    <property type="molecule type" value="Genomic_DNA"/>
</dbReference>
<name>A0A511KM41_RHOTO</name>
<keyword evidence="1" id="KW-0175">Coiled coil</keyword>
<feature type="coiled-coil region" evidence="1">
    <location>
        <begin position="88"/>
        <end position="115"/>
    </location>
</feature>
<dbReference type="AlphaFoldDB" id="A0A511KM41"/>
<protein>
    <submittedName>
        <fullName evidence="3">Uncharacterized protein</fullName>
    </submittedName>
</protein>
<feature type="region of interest" description="Disordered" evidence="2">
    <location>
        <begin position="297"/>
        <end position="327"/>
    </location>
</feature>
<feature type="compositionally biased region" description="Acidic residues" evidence="2">
    <location>
        <begin position="308"/>
        <end position="317"/>
    </location>
</feature>
<feature type="region of interest" description="Disordered" evidence="2">
    <location>
        <begin position="248"/>
        <end position="275"/>
    </location>
</feature>
<feature type="compositionally biased region" description="Low complexity" evidence="2">
    <location>
        <begin position="46"/>
        <end position="61"/>
    </location>
</feature>
<dbReference type="Proteomes" id="UP000321518">
    <property type="component" value="Unassembled WGS sequence"/>
</dbReference>
<evidence type="ECO:0000256" key="1">
    <source>
        <dbReference type="SAM" id="Coils"/>
    </source>
</evidence>
<accession>A0A511KM41</accession>
<evidence type="ECO:0000256" key="2">
    <source>
        <dbReference type="SAM" id="MobiDB-lite"/>
    </source>
</evidence>
<evidence type="ECO:0000313" key="3">
    <source>
        <dbReference type="EMBL" id="GEM10946.1"/>
    </source>
</evidence>
<feature type="region of interest" description="Disordered" evidence="2">
    <location>
        <begin position="1"/>
        <end position="81"/>
    </location>
</feature>
<proteinExistence type="predicted"/>
<comment type="caution">
    <text evidence="3">The sequence shown here is derived from an EMBL/GenBank/DDBJ whole genome shotgun (WGS) entry which is preliminary data.</text>
</comment>